<dbReference type="InterPro" id="IPR018499">
    <property type="entry name" value="Tetraspanin/Peripherin"/>
</dbReference>
<dbReference type="GO" id="GO:0016020">
    <property type="term" value="C:membrane"/>
    <property type="evidence" value="ECO:0007669"/>
    <property type="project" value="UniProtKB-SubCell"/>
</dbReference>
<dbReference type="AlphaFoldDB" id="K1PRQ8"/>
<accession>K1PRQ8</accession>
<comment type="subcellular location">
    <subcellularLocation>
        <location evidence="1">Membrane</location>
        <topology evidence="1">Multi-pass membrane protein</topology>
    </subcellularLocation>
</comment>
<evidence type="ECO:0000256" key="4">
    <source>
        <dbReference type="ARBA" id="ARBA00023136"/>
    </source>
</evidence>
<proteinExistence type="predicted"/>
<organism evidence="5">
    <name type="scientific">Magallana gigas</name>
    <name type="common">Pacific oyster</name>
    <name type="synonym">Crassostrea gigas</name>
    <dbReference type="NCBI Taxonomy" id="29159"/>
    <lineage>
        <taxon>Eukaryota</taxon>
        <taxon>Metazoa</taxon>
        <taxon>Spiralia</taxon>
        <taxon>Lophotrochozoa</taxon>
        <taxon>Mollusca</taxon>
        <taxon>Bivalvia</taxon>
        <taxon>Autobranchia</taxon>
        <taxon>Pteriomorphia</taxon>
        <taxon>Ostreida</taxon>
        <taxon>Ostreoidea</taxon>
        <taxon>Ostreidae</taxon>
        <taxon>Magallana</taxon>
    </lineage>
</organism>
<keyword evidence="4" id="KW-0472">Membrane</keyword>
<name>K1PRQ8_MAGGI</name>
<gene>
    <name evidence="5" type="ORF">CGI_10019882</name>
</gene>
<evidence type="ECO:0000313" key="5">
    <source>
        <dbReference type="EMBL" id="EKC26962.1"/>
    </source>
</evidence>
<protein>
    <submittedName>
        <fullName evidence="5">Tetraspanin-33</fullName>
    </submittedName>
</protein>
<dbReference type="FunCoup" id="K1PRQ8">
    <property type="interactions" value="118"/>
</dbReference>
<dbReference type="EMBL" id="JH816673">
    <property type="protein sequence ID" value="EKC26962.1"/>
    <property type="molecule type" value="Genomic_DNA"/>
</dbReference>
<reference evidence="5" key="1">
    <citation type="journal article" date="2012" name="Nature">
        <title>The oyster genome reveals stress adaptation and complexity of shell formation.</title>
        <authorList>
            <person name="Zhang G."/>
            <person name="Fang X."/>
            <person name="Guo X."/>
            <person name="Li L."/>
            <person name="Luo R."/>
            <person name="Xu F."/>
            <person name="Yang P."/>
            <person name="Zhang L."/>
            <person name="Wang X."/>
            <person name="Qi H."/>
            <person name="Xiong Z."/>
            <person name="Que H."/>
            <person name="Xie Y."/>
            <person name="Holland P.W."/>
            <person name="Paps J."/>
            <person name="Zhu Y."/>
            <person name="Wu F."/>
            <person name="Chen Y."/>
            <person name="Wang J."/>
            <person name="Peng C."/>
            <person name="Meng J."/>
            <person name="Yang L."/>
            <person name="Liu J."/>
            <person name="Wen B."/>
            <person name="Zhang N."/>
            <person name="Huang Z."/>
            <person name="Zhu Q."/>
            <person name="Feng Y."/>
            <person name="Mount A."/>
            <person name="Hedgecock D."/>
            <person name="Xu Z."/>
            <person name="Liu Y."/>
            <person name="Domazet-Loso T."/>
            <person name="Du Y."/>
            <person name="Sun X."/>
            <person name="Zhang S."/>
            <person name="Liu B."/>
            <person name="Cheng P."/>
            <person name="Jiang X."/>
            <person name="Li J."/>
            <person name="Fan D."/>
            <person name="Wang W."/>
            <person name="Fu W."/>
            <person name="Wang T."/>
            <person name="Wang B."/>
            <person name="Zhang J."/>
            <person name="Peng Z."/>
            <person name="Li Y."/>
            <person name="Li N."/>
            <person name="Wang J."/>
            <person name="Chen M."/>
            <person name="He Y."/>
            <person name="Tan F."/>
            <person name="Song X."/>
            <person name="Zheng Q."/>
            <person name="Huang R."/>
            <person name="Yang H."/>
            <person name="Du X."/>
            <person name="Chen L."/>
            <person name="Yang M."/>
            <person name="Gaffney P.M."/>
            <person name="Wang S."/>
            <person name="Luo L."/>
            <person name="She Z."/>
            <person name="Ming Y."/>
            <person name="Huang W."/>
            <person name="Zhang S."/>
            <person name="Huang B."/>
            <person name="Zhang Y."/>
            <person name="Qu T."/>
            <person name="Ni P."/>
            <person name="Miao G."/>
            <person name="Wang J."/>
            <person name="Wang Q."/>
            <person name="Steinberg C.E."/>
            <person name="Wang H."/>
            <person name="Li N."/>
            <person name="Qian L."/>
            <person name="Zhang G."/>
            <person name="Li Y."/>
            <person name="Yang H."/>
            <person name="Liu X."/>
            <person name="Wang J."/>
            <person name="Yin Y."/>
            <person name="Wang J."/>
        </authorList>
    </citation>
    <scope>NUCLEOTIDE SEQUENCE [LARGE SCALE GENOMIC DNA]</scope>
    <source>
        <strain evidence="5">05x7-T-G4-1.051#20</strain>
    </source>
</reference>
<dbReference type="Gene3D" id="1.10.1450.10">
    <property type="entry name" value="Tetraspanin"/>
    <property type="match status" value="1"/>
</dbReference>
<evidence type="ECO:0000256" key="3">
    <source>
        <dbReference type="ARBA" id="ARBA00022989"/>
    </source>
</evidence>
<evidence type="ECO:0000256" key="1">
    <source>
        <dbReference type="ARBA" id="ARBA00004141"/>
    </source>
</evidence>
<keyword evidence="2" id="KW-0812">Transmembrane</keyword>
<keyword evidence="3" id="KW-1133">Transmembrane helix</keyword>
<evidence type="ECO:0000256" key="2">
    <source>
        <dbReference type="ARBA" id="ARBA00022692"/>
    </source>
</evidence>
<dbReference type="InterPro" id="IPR008952">
    <property type="entry name" value="Tetraspanin_EC2_sf"/>
</dbReference>
<sequence>MNVFEVNLLSLRLSSSDDPRELGLDKLSAAKWISFRDWKKGLGCCGVNSYRDWNKNQYYNCSSEGRYNPSPLACSVPHSCCKVQDTLMAGVPNILCGNGVLKMGGDSSLVYTIGCIDAALGLVETQLPIVGGIAIGICFVLKIFTVPIRPNLTESKPKLNPGFTFRVYSGFTRVDPE</sequence>
<dbReference type="InParanoid" id="K1PRQ8"/>
<dbReference type="Pfam" id="PF00335">
    <property type="entry name" value="Tetraspanin"/>
    <property type="match status" value="1"/>
</dbReference>
<dbReference type="HOGENOM" id="CLU_1519316_0_0_1"/>